<feature type="transmembrane region" description="Helical" evidence="1">
    <location>
        <begin position="54"/>
        <end position="76"/>
    </location>
</feature>
<dbReference type="RefSeq" id="WP_125251915.1">
    <property type="nucleotide sequence ID" value="NZ_AQHF01000028.1"/>
</dbReference>
<keyword evidence="1" id="KW-1133">Transmembrane helix</keyword>
<dbReference type="AlphaFoldDB" id="A0A8I0T4X4"/>
<protein>
    <recommendedName>
        <fullName evidence="4">Holin of 3TMs, for gene-transfer release</fullName>
    </recommendedName>
</protein>
<name>A0A8I0T4X4_9GAMM</name>
<dbReference type="Proteomes" id="UP000660708">
    <property type="component" value="Unassembled WGS sequence"/>
</dbReference>
<evidence type="ECO:0000313" key="3">
    <source>
        <dbReference type="Proteomes" id="UP000660708"/>
    </source>
</evidence>
<sequence length="117" mass="13449">MWFQALTAAGGWIFEIFKGKQDIVKQAAHAKAQRVISWEEAMANGAATSWKDEWFTVLLSVPFIMCFIPQLAPYAHQGFIQLEQTPEFYRYMFGLAVGASFGFRGFDKFVRTRNIRN</sequence>
<accession>A0A8I0T4X4</accession>
<comment type="caution">
    <text evidence="2">The sequence shown here is derived from an EMBL/GenBank/DDBJ whole genome shotgun (WGS) entry which is preliminary data.</text>
</comment>
<reference evidence="2 3" key="1">
    <citation type="submission" date="2015-06" db="EMBL/GenBank/DDBJ databases">
        <title>Genome sequence of Pseudoalteromonas peptidolytica.</title>
        <authorList>
            <person name="Xie B.-B."/>
            <person name="Rong J.-C."/>
            <person name="Qin Q.-L."/>
            <person name="Zhang Y.-Z."/>
        </authorList>
    </citation>
    <scope>NUCLEOTIDE SEQUENCE [LARGE SCALE GENOMIC DNA]</scope>
    <source>
        <strain evidence="2 3">F12-50-A1</strain>
    </source>
</reference>
<dbReference type="EMBL" id="AQHF01000028">
    <property type="protein sequence ID" value="MBE0347881.1"/>
    <property type="molecule type" value="Genomic_DNA"/>
</dbReference>
<evidence type="ECO:0000313" key="2">
    <source>
        <dbReference type="EMBL" id="MBE0347881.1"/>
    </source>
</evidence>
<keyword evidence="3" id="KW-1185">Reference proteome</keyword>
<keyword evidence="1" id="KW-0812">Transmembrane</keyword>
<evidence type="ECO:0000256" key="1">
    <source>
        <dbReference type="SAM" id="Phobius"/>
    </source>
</evidence>
<evidence type="ECO:0008006" key="4">
    <source>
        <dbReference type="Google" id="ProtNLM"/>
    </source>
</evidence>
<keyword evidence="1" id="KW-0472">Membrane</keyword>
<proteinExistence type="predicted"/>
<organism evidence="2 3">
    <name type="scientific">Pseudoalteromonas peptidolytica F12-50-A1</name>
    <dbReference type="NCBI Taxonomy" id="1315280"/>
    <lineage>
        <taxon>Bacteria</taxon>
        <taxon>Pseudomonadati</taxon>
        <taxon>Pseudomonadota</taxon>
        <taxon>Gammaproteobacteria</taxon>
        <taxon>Alteromonadales</taxon>
        <taxon>Pseudoalteromonadaceae</taxon>
        <taxon>Pseudoalteromonas</taxon>
    </lineage>
</organism>
<feature type="transmembrane region" description="Helical" evidence="1">
    <location>
        <begin position="88"/>
        <end position="106"/>
    </location>
</feature>
<gene>
    <name evidence="2" type="ORF">PPEP_a4256</name>
</gene>